<feature type="transmembrane region" description="Helical" evidence="9">
    <location>
        <begin position="98"/>
        <end position="119"/>
    </location>
</feature>
<evidence type="ECO:0000256" key="9">
    <source>
        <dbReference type="RuleBase" id="RU361157"/>
    </source>
</evidence>
<evidence type="ECO:0000256" key="6">
    <source>
        <dbReference type="ARBA" id="ARBA00022692"/>
    </source>
</evidence>
<dbReference type="GO" id="GO:0015920">
    <property type="term" value="P:lipopolysaccharide transport"/>
    <property type="evidence" value="ECO:0007669"/>
    <property type="project" value="TreeGrafter"/>
</dbReference>
<dbReference type="PANTHER" id="PTHR30413:SF8">
    <property type="entry name" value="TRANSPORT PERMEASE PROTEIN"/>
    <property type="match status" value="1"/>
</dbReference>
<proteinExistence type="inferred from homology"/>
<reference evidence="11" key="2">
    <citation type="journal article" date="2021" name="PeerJ">
        <title>Extensive microbial diversity within the chicken gut microbiome revealed by metagenomics and culture.</title>
        <authorList>
            <person name="Gilroy R."/>
            <person name="Ravi A."/>
            <person name="Getino M."/>
            <person name="Pursley I."/>
            <person name="Horton D.L."/>
            <person name="Alikhan N.F."/>
            <person name="Baker D."/>
            <person name="Gharbi K."/>
            <person name="Hall N."/>
            <person name="Watson M."/>
            <person name="Adriaenssens E.M."/>
            <person name="Foster-Nyarko E."/>
            <person name="Jarju S."/>
            <person name="Secka A."/>
            <person name="Antonio M."/>
            <person name="Oren A."/>
            <person name="Chaudhuri R.R."/>
            <person name="La Ragione R."/>
            <person name="Hildebrand F."/>
            <person name="Pallen M.J."/>
        </authorList>
    </citation>
    <scope>NUCLEOTIDE SEQUENCE</scope>
    <source>
        <strain evidence="11">USAMLcec3-3695</strain>
    </source>
</reference>
<comment type="subcellular location">
    <subcellularLocation>
        <location evidence="1">Cell inner membrane</location>
        <topology evidence="1">Multi-pass membrane protein</topology>
    </subcellularLocation>
    <subcellularLocation>
        <location evidence="9">Cell membrane</location>
        <topology evidence="9">Multi-pass membrane protein</topology>
    </subcellularLocation>
</comment>
<evidence type="ECO:0000256" key="7">
    <source>
        <dbReference type="ARBA" id="ARBA00022989"/>
    </source>
</evidence>
<evidence type="ECO:0000256" key="3">
    <source>
        <dbReference type="ARBA" id="ARBA00022448"/>
    </source>
</evidence>
<evidence type="ECO:0000256" key="8">
    <source>
        <dbReference type="ARBA" id="ARBA00023136"/>
    </source>
</evidence>
<feature type="transmembrane region" description="Helical" evidence="9">
    <location>
        <begin position="260"/>
        <end position="279"/>
    </location>
</feature>
<gene>
    <name evidence="11" type="ORF">IAA61_11135</name>
</gene>
<keyword evidence="5" id="KW-0997">Cell inner membrane</keyword>
<dbReference type="InterPro" id="IPR047817">
    <property type="entry name" value="ABC2_TM_bact-type"/>
</dbReference>
<evidence type="ECO:0000313" key="12">
    <source>
        <dbReference type="Proteomes" id="UP000824109"/>
    </source>
</evidence>
<evidence type="ECO:0000256" key="1">
    <source>
        <dbReference type="ARBA" id="ARBA00004429"/>
    </source>
</evidence>
<feature type="transmembrane region" description="Helical" evidence="9">
    <location>
        <begin position="57"/>
        <end position="78"/>
    </location>
</feature>
<name>A0A9D1ME29_9FIRM</name>
<evidence type="ECO:0000259" key="10">
    <source>
        <dbReference type="PROSITE" id="PS51012"/>
    </source>
</evidence>
<feature type="transmembrane region" description="Helical" evidence="9">
    <location>
        <begin position="131"/>
        <end position="157"/>
    </location>
</feature>
<comment type="caution">
    <text evidence="11">The sequence shown here is derived from an EMBL/GenBank/DDBJ whole genome shotgun (WGS) entry which is preliminary data.</text>
</comment>
<evidence type="ECO:0000256" key="2">
    <source>
        <dbReference type="ARBA" id="ARBA00007783"/>
    </source>
</evidence>
<keyword evidence="7 9" id="KW-1133">Transmembrane helix</keyword>
<dbReference type="Pfam" id="PF01061">
    <property type="entry name" value="ABC2_membrane"/>
    <property type="match status" value="1"/>
</dbReference>
<evidence type="ECO:0000256" key="4">
    <source>
        <dbReference type="ARBA" id="ARBA00022475"/>
    </source>
</evidence>
<dbReference type="AlphaFoldDB" id="A0A9D1ME29"/>
<dbReference type="InterPro" id="IPR013525">
    <property type="entry name" value="ABC2_TM"/>
</dbReference>
<feature type="transmembrane region" description="Helical" evidence="9">
    <location>
        <begin position="169"/>
        <end position="192"/>
    </location>
</feature>
<evidence type="ECO:0000313" key="11">
    <source>
        <dbReference type="EMBL" id="HIU58347.1"/>
    </source>
</evidence>
<dbReference type="EMBL" id="DVNB01000114">
    <property type="protein sequence ID" value="HIU58347.1"/>
    <property type="molecule type" value="Genomic_DNA"/>
</dbReference>
<feature type="transmembrane region" description="Helical" evidence="9">
    <location>
        <begin position="199"/>
        <end position="218"/>
    </location>
</feature>
<comment type="similarity">
    <text evidence="2 9">Belongs to the ABC-2 integral membrane protein family.</text>
</comment>
<protein>
    <recommendedName>
        <fullName evidence="9">Transport permease protein</fullName>
    </recommendedName>
</protein>
<dbReference type="GO" id="GO:0005886">
    <property type="term" value="C:plasma membrane"/>
    <property type="evidence" value="ECO:0007669"/>
    <property type="project" value="UniProtKB-SubCell"/>
</dbReference>
<keyword evidence="4 9" id="KW-1003">Cell membrane</keyword>
<keyword evidence="6 9" id="KW-0812">Transmembrane</keyword>
<reference evidence="11" key="1">
    <citation type="submission" date="2020-10" db="EMBL/GenBank/DDBJ databases">
        <authorList>
            <person name="Gilroy R."/>
        </authorList>
    </citation>
    <scope>NUCLEOTIDE SEQUENCE</scope>
    <source>
        <strain evidence="11">USAMLcec3-3695</strain>
    </source>
</reference>
<feature type="domain" description="ABC transmembrane type-2" evidence="10">
    <location>
        <begin position="54"/>
        <end position="282"/>
    </location>
</feature>
<dbReference type="PANTHER" id="PTHR30413">
    <property type="entry name" value="INNER MEMBRANE TRANSPORT PERMEASE"/>
    <property type="match status" value="1"/>
</dbReference>
<accession>A0A9D1ME29</accession>
<dbReference type="Proteomes" id="UP000824109">
    <property type="component" value="Unassembled WGS sequence"/>
</dbReference>
<keyword evidence="8 9" id="KW-0472">Membrane</keyword>
<sequence>MEHLKKRDGGEWSIVIRPKTGWFDIDLKEIWQYRDLVFMFLKRNFNSSYKQTILGPLWFLISPLMSSTMFTLIFGQIANISTDGVPQFLFYMCSNAGWGYFSACLTSTASTFTGNAHLFGKVYFPRLVSPITSVIYGLLSFFIQMLLLAVTMIIFAFRGQVVTPNIHILLVPVMLLQMALLGLGIGIIISSLTTKYRDLSILVGFGMQLWMYATPVVYPVSQAASLAPELGKLIMLNPVTPIINNFRYAILGCGSMDYKYWALSWIVTFVFLFFGVLIFSRVEKTFMDTV</sequence>
<evidence type="ECO:0000256" key="5">
    <source>
        <dbReference type="ARBA" id="ARBA00022519"/>
    </source>
</evidence>
<dbReference type="PROSITE" id="PS51012">
    <property type="entry name" value="ABC_TM2"/>
    <property type="match status" value="1"/>
</dbReference>
<dbReference type="GO" id="GO:0140359">
    <property type="term" value="F:ABC-type transporter activity"/>
    <property type="evidence" value="ECO:0007669"/>
    <property type="project" value="InterPro"/>
</dbReference>
<keyword evidence="3 9" id="KW-0813">Transport</keyword>
<organism evidence="11 12">
    <name type="scientific">Candidatus Ornithomonoglobus merdipullorum</name>
    <dbReference type="NCBI Taxonomy" id="2840895"/>
    <lineage>
        <taxon>Bacteria</taxon>
        <taxon>Bacillati</taxon>
        <taxon>Bacillota</taxon>
        <taxon>Clostridia</taxon>
        <taxon>Candidatus Ornithomonoglobus</taxon>
    </lineage>
</organism>